<dbReference type="FunFam" id="3.40.366.10:FF:000002">
    <property type="entry name" value="Probable polyketide synthase 2"/>
    <property type="match status" value="1"/>
</dbReference>
<dbReference type="Gene3D" id="3.40.47.10">
    <property type="match status" value="1"/>
</dbReference>
<evidence type="ECO:0000259" key="9">
    <source>
        <dbReference type="PROSITE" id="PS52019"/>
    </source>
</evidence>
<dbReference type="InterPro" id="IPR029063">
    <property type="entry name" value="SAM-dependent_MTases_sf"/>
</dbReference>
<dbReference type="InterPro" id="IPR032088">
    <property type="entry name" value="SAT"/>
</dbReference>
<dbReference type="Pfam" id="PF00698">
    <property type="entry name" value="Acyl_transf_1"/>
    <property type="match status" value="1"/>
</dbReference>
<feature type="active site" description="Proton acceptor; for dehydratase activity" evidence="5">
    <location>
        <position position="1367"/>
    </location>
</feature>
<dbReference type="InterPro" id="IPR001227">
    <property type="entry name" value="Ac_transferase_dom_sf"/>
</dbReference>
<dbReference type="SMART" id="SM00827">
    <property type="entry name" value="PKS_AT"/>
    <property type="match status" value="1"/>
</dbReference>
<dbReference type="InterPro" id="IPR016039">
    <property type="entry name" value="Thiolase-like"/>
</dbReference>
<dbReference type="SUPFAM" id="SSF53901">
    <property type="entry name" value="Thiolase-like"/>
    <property type="match status" value="1"/>
</dbReference>
<dbReference type="Gene3D" id="1.10.10.10">
    <property type="entry name" value="Winged helix-like DNA-binding domain superfamily/Winged helix DNA-binding domain"/>
    <property type="match status" value="1"/>
</dbReference>
<feature type="region of interest" description="Disordered" evidence="6">
    <location>
        <begin position="1653"/>
        <end position="1708"/>
    </location>
</feature>
<dbReference type="Gene3D" id="3.40.366.10">
    <property type="entry name" value="Malonyl-Coenzyme A Acyl Carrier Protein, domain 2"/>
    <property type="match status" value="2"/>
</dbReference>
<evidence type="ECO:0000256" key="1">
    <source>
        <dbReference type="ARBA" id="ARBA00005179"/>
    </source>
</evidence>
<accession>A0AAN4PM97</accession>
<evidence type="ECO:0000259" key="8">
    <source>
        <dbReference type="PROSITE" id="PS52004"/>
    </source>
</evidence>
<dbReference type="InterPro" id="IPR018201">
    <property type="entry name" value="Ketoacyl_synth_AS"/>
</dbReference>
<dbReference type="InterPro" id="IPR014030">
    <property type="entry name" value="Ketoacyl_synth_N"/>
</dbReference>
<keyword evidence="3" id="KW-0597">Phosphoprotein</keyword>
<dbReference type="InterPro" id="IPR014031">
    <property type="entry name" value="Ketoacyl_synth_C"/>
</dbReference>
<dbReference type="SUPFAM" id="SSF47336">
    <property type="entry name" value="ACP-like"/>
    <property type="match status" value="1"/>
</dbReference>
<dbReference type="SUPFAM" id="SSF52151">
    <property type="entry name" value="FabD/lysophospholipase-like"/>
    <property type="match status" value="1"/>
</dbReference>
<reference evidence="10 11" key="1">
    <citation type="submission" date="2015-11" db="EMBL/GenBank/DDBJ databases">
        <title>Aspergillus lentulus strain IFM 54703T.</title>
        <authorList>
            <person name="Kusuya Y."/>
            <person name="Sakai K."/>
            <person name="Kamei K."/>
            <person name="Takahashi H."/>
            <person name="Yaguchi T."/>
        </authorList>
    </citation>
    <scope>NUCLEOTIDE SEQUENCE [LARGE SCALE GENOMIC DNA]</scope>
    <source>
        <strain evidence="10 11">IFM 54703</strain>
    </source>
</reference>
<dbReference type="Proteomes" id="UP000051487">
    <property type="component" value="Unassembled WGS sequence"/>
</dbReference>
<feature type="domain" description="Carrier" evidence="7">
    <location>
        <begin position="1708"/>
        <end position="1785"/>
    </location>
</feature>
<dbReference type="Pfam" id="PF16073">
    <property type="entry name" value="SAT"/>
    <property type="match status" value="1"/>
</dbReference>
<dbReference type="InterPro" id="IPR036736">
    <property type="entry name" value="ACP-like_sf"/>
</dbReference>
<dbReference type="NCBIfam" id="TIGR04532">
    <property type="entry name" value="PT_fungal_PKS"/>
    <property type="match status" value="1"/>
</dbReference>
<dbReference type="InterPro" id="IPR009081">
    <property type="entry name" value="PP-bd_ACP"/>
</dbReference>
<evidence type="ECO:0000256" key="3">
    <source>
        <dbReference type="ARBA" id="ARBA00022553"/>
    </source>
</evidence>
<dbReference type="FunFam" id="3.40.366.10:FF:000017">
    <property type="entry name" value="Non-reducing polyketide synthase aptA"/>
    <property type="match status" value="1"/>
</dbReference>
<dbReference type="FunFam" id="1.10.1200.10:FF:000011">
    <property type="entry name" value="Sterigmatocystin biosynthesis polyketide synthase"/>
    <property type="match status" value="1"/>
</dbReference>
<feature type="region of interest" description="N-terminal hotdog fold" evidence="5">
    <location>
        <begin position="1335"/>
        <end position="1468"/>
    </location>
</feature>
<comment type="caution">
    <text evidence="10">The sequence shown here is derived from an EMBL/GenBank/DDBJ whole genome shotgun (WGS) entry which is preliminary data.</text>
</comment>
<dbReference type="EMBL" id="BCLY01000009">
    <property type="protein sequence ID" value="GAQ08548.1"/>
    <property type="molecule type" value="Genomic_DNA"/>
</dbReference>
<dbReference type="InterPro" id="IPR016035">
    <property type="entry name" value="Acyl_Trfase/lysoPLipase"/>
</dbReference>
<dbReference type="InterPro" id="IPR016036">
    <property type="entry name" value="Malonyl_transacylase_ACP-bd"/>
</dbReference>
<dbReference type="InterPro" id="IPR020806">
    <property type="entry name" value="PKS_PP-bd"/>
</dbReference>
<dbReference type="InterPro" id="IPR042104">
    <property type="entry name" value="PKS_dehydratase_sf"/>
</dbReference>
<dbReference type="GO" id="GO:0004315">
    <property type="term" value="F:3-oxoacyl-[acyl-carrier-protein] synthase activity"/>
    <property type="evidence" value="ECO:0007669"/>
    <property type="project" value="InterPro"/>
</dbReference>
<organism evidence="10 11">
    <name type="scientific">Aspergillus lentulus</name>
    <dbReference type="NCBI Taxonomy" id="293939"/>
    <lineage>
        <taxon>Eukaryota</taxon>
        <taxon>Fungi</taxon>
        <taxon>Dikarya</taxon>
        <taxon>Ascomycota</taxon>
        <taxon>Pezizomycotina</taxon>
        <taxon>Eurotiomycetes</taxon>
        <taxon>Eurotiomycetidae</taxon>
        <taxon>Eurotiales</taxon>
        <taxon>Aspergillaceae</taxon>
        <taxon>Aspergillus</taxon>
        <taxon>Aspergillus subgen. Fumigati</taxon>
    </lineage>
</organism>
<dbReference type="FunFam" id="3.40.47.10:FF:000031">
    <property type="entry name" value="Sterigmatocystin biosynthesis polyketide synthase"/>
    <property type="match status" value="1"/>
</dbReference>
<dbReference type="InterPro" id="IPR036390">
    <property type="entry name" value="WH_DNA-bd_sf"/>
</dbReference>
<dbReference type="Gene3D" id="3.30.70.3290">
    <property type="match status" value="1"/>
</dbReference>
<dbReference type="FunFam" id="3.10.129.110:FF:000001">
    <property type="entry name" value="Sterigmatocystin biosynthesis polyketide synthase"/>
    <property type="match status" value="1"/>
</dbReference>
<comment type="pathway">
    <text evidence="1">Secondary metabolite biosynthesis.</text>
</comment>
<dbReference type="Pfam" id="PF02801">
    <property type="entry name" value="Ketoacyl-synt_C"/>
    <property type="match status" value="1"/>
</dbReference>
<dbReference type="SUPFAM" id="SSF46785">
    <property type="entry name" value="Winged helix' DNA-binding domain"/>
    <property type="match status" value="1"/>
</dbReference>
<dbReference type="InterPro" id="IPR014043">
    <property type="entry name" value="Acyl_transferase_dom"/>
</dbReference>
<dbReference type="InterPro" id="IPR020841">
    <property type="entry name" value="PKS_Beta-ketoAc_synthase_dom"/>
</dbReference>
<evidence type="ECO:0000256" key="2">
    <source>
        <dbReference type="ARBA" id="ARBA00022450"/>
    </source>
</evidence>
<dbReference type="SUPFAM" id="SSF55048">
    <property type="entry name" value="Probable ACP-binding domain of malonyl-CoA ACP transacylase"/>
    <property type="match status" value="1"/>
</dbReference>
<name>A0AAN4PM97_ASPLE</name>
<dbReference type="InterPro" id="IPR030918">
    <property type="entry name" value="PT_fungal_PKS"/>
</dbReference>
<feature type="region of interest" description="Disordered" evidence="6">
    <location>
        <begin position="837"/>
        <end position="856"/>
    </location>
</feature>
<dbReference type="Pfam" id="PF22621">
    <property type="entry name" value="CurL-like_PKS_C"/>
    <property type="match status" value="1"/>
</dbReference>
<feature type="compositionally biased region" description="Basic and acidic residues" evidence="6">
    <location>
        <begin position="842"/>
        <end position="856"/>
    </location>
</feature>
<dbReference type="PANTHER" id="PTHR43775:SF37">
    <property type="entry name" value="SI:DKEY-61P9.11"/>
    <property type="match status" value="1"/>
</dbReference>
<dbReference type="CDD" id="cd00833">
    <property type="entry name" value="PKS"/>
    <property type="match status" value="1"/>
</dbReference>
<keyword evidence="4" id="KW-0808">Transferase</keyword>
<feature type="region of interest" description="C-terminal hotdog fold" evidence="5">
    <location>
        <begin position="1495"/>
        <end position="1643"/>
    </location>
</feature>
<dbReference type="InterPro" id="IPR049900">
    <property type="entry name" value="PKS_mFAS_DH"/>
</dbReference>
<dbReference type="InterPro" id="IPR050091">
    <property type="entry name" value="PKS_NRPS_Biosynth_Enz"/>
</dbReference>
<evidence type="ECO:0000256" key="5">
    <source>
        <dbReference type="PROSITE-ProRule" id="PRU01363"/>
    </source>
</evidence>
<keyword evidence="2" id="KW-0596">Phosphopantetheine</keyword>
<proteinExistence type="predicted"/>
<evidence type="ECO:0000313" key="11">
    <source>
        <dbReference type="Proteomes" id="UP000051487"/>
    </source>
</evidence>
<dbReference type="SMART" id="SM00825">
    <property type="entry name" value="PKS_KS"/>
    <property type="match status" value="1"/>
</dbReference>
<gene>
    <name evidence="10" type="ORF">ALT_5869</name>
</gene>
<dbReference type="PROSITE" id="PS52019">
    <property type="entry name" value="PKS_MFAS_DH"/>
    <property type="match status" value="1"/>
</dbReference>
<dbReference type="GO" id="GO:0044550">
    <property type="term" value="P:secondary metabolite biosynthetic process"/>
    <property type="evidence" value="ECO:0007669"/>
    <property type="project" value="TreeGrafter"/>
</dbReference>
<dbReference type="SMART" id="SM00823">
    <property type="entry name" value="PKS_PP"/>
    <property type="match status" value="1"/>
</dbReference>
<dbReference type="Pfam" id="PF00550">
    <property type="entry name" value="PP-binding"/>
    <property type="match status" value="1"/>
</dbReference>
<dbReference type="GO" id="GO:0006633">
    <property type="term" value="P:fatty acid biosynthetic process"/>
    <property type="evidence" value="ECO:0007669"/>
    <property type="project" value="InterPro"/>
</dbReference>
<evidence type="ECO:0000256" key="6">
    <source>
        <dbReference type="SAM" id="MobiDB-lite"/>
    </source>
</evidence>
<feature type="active site" description="Proton donor; for dehydratase activity" evidence="5">
    <location>
        <position position="1554"/>
    </location>
</feature>
<sequence length="2212" mass="240512">MRPVDFTPSSESPTAEKGMKVVYFGNELPQDGLQGICRRLHAYTKDRHYPLLARFIEESTWAVRDEVRQLHAAQRALVTPFESVLHLAEQPELCKGPLCGSIEGVLLCVIQLGTFIGYYETSRNEYAFESAHTYLTGLGLGLLASTAVSLSPTLADLPLAGAEVVRVAFRLGVLVADVSQNLQPADAAGDRSSWAYVIPNITPSEAEEELTAIHTRENTPEASRIFISAISRTSVTISGPPARLKRLFRMSDFFRDRNFIALPVYGGLCHAKHIYSSQHARSVVQGRSIAALDTRFIGRYPILSTGSGEPFPTATTATELFEHVITEILTQAIEWENVIQGVVERAKLLSVSEVEIQVFRISVPVHDLLSALQTSIREGVEVTIKDLEPWITKAIDDEQSTPRGTAQSKIAIVGMSCRMPSGATDTEKFWDILEQGLDVHRKIPPDRFDVDSHYDPAGKRVNASHTPYGCFIDEPGLFDAPFFNMSPREAQQTDPMQRLAIITAYEALERAGYVANRTPSSSKHRIGTFYGQASDDYREVNSAQEISTYFIPGGCRAFGPGRINYFFKLWGPSFSIDTACSSSLATIQAACTALWNGDTDTVVAGGMNVLTNSDAFAGLSHGHFLTKTPNACKTWDCEADGYCRADGVASIVMKRLEDAEADNDNILGVILGAATNHSAEAVSITHPHAGAQSFLSRQVLRSAGIDPMDVSYVEMHGTGTQAGDAEEMKSVSDVFAPAAKRRSSKQPVFIGAVKANVGHGEAVAGVTALVKVLLMFQKEAIPPHVGIKNSINPGFPKDLKQRNLHIPYEKQPWPRIPGSKRIAMVNNFSAAGGNSTLAVEEGPLRPKPTGEIDPRSSHLVAVSAKSKVSLKGNLERLLGFLDAHPDVVLSDLAYTTTARRHHHNHRIAVATSDVTHLKKQLSASLESDSVNTLQPISATGPPPIAFAFTGQGSSYKSWNLQLFHDSPYFRAQILHLDMLAQGQGFPSFVPAIDGSYPRDHAHSAIITQLALVCTEIALAKYWASLGVKPDVVVGHSLGEYAALHIAGVLSASDAIFLVGQRACLLRDRCHPSSHQMMAVRASLAQIEQFAGTLPYEVACVNGPREMVLSGTREEMAAVAKPLEAEGFKCIVLEVAFAFHSAQMDPILDEFEALAASGVVFQAPNLPVISPLLSKVVFDEHTIDSLYMRRATRETVNFLSAMEMAHKISTIDDTTVWVEIGPHPVCVNFVRSSLPSTGVTVPSLRRGEDNWVTLTNSLGALHCAGVPVDWNEFHQPFERALRLLDLPTYSWNEKTYWIQYKGNWALTKGNTFYDDEVPQTNAVAGLASELRTSTVQQIIHEQFDGTAGSVVMQSDLMQPDFLAAAYGHKMNGRGVVTSSIHADIAFTLGGYLYKKLNPNQEAHMNIANLEVLRGLVAQENTKSPQLIQVSASTENIRSGQAHLKWHNVINGSIEEPFASATIYYEEASEWLASWRPATHLVQGRIHALERLAEDGVANRFTRRMAYGLFASSLVDYADKYRGMQSVVLHELEAFADVVLTNEKGGTWTVPPYFIDSVAHLAGFIMNVSDANDTNANFCVTPGWSSMRFAAPLVAGNKYRSYVKMIPTVEDNNIYLGDVYILQNETIVGMVGGIKFRRYPRILLNRFFSAPDADGGKSTPAVPAPAPASTPVPPAKLEAVQPKVAPASTPASPAPADPPTTNGVEAAAEPDANSTAAKAIALVATEAGLGLGDLKDSASFSSLGIDSLMSLVISEKFREALGVTVTGSLFLEYPTMDSITQLEARANEVAAAARKLADYCRNARVDGSCPQVVVPSEAPWAIREVRRLLLSNIDHLQTLLTEPTDLVQRLAVQSQLLACLQWLGEFQVLACLPLTGSVRIPDLARLSGVPETQLARIIRFTATAGFLQETQPGHIAHSPLSSLFVSRPSLRDAMMFLADSATPAALQMASATSRFGDTVTSDTDTAYNIAFDHGDSFFFACEQRPKLHRRWSAYLQQTGSDASDLTRQVLARVDWFNLDNVSVVEVVGPKSSSAAMMLAQLHPMLHFIVQEARIPNWGAHAAPQQDARSVQVRELGGPQRVGDAAIYILNLGPLPHAVLSTSVLAEVRAHFSVLAANRRAMLILTAGLLLPKPGTVDAKLEASVRLHDLSLLQLANDRLMDEDELVELVHSVKDSVGRLVVVNRLHLPHTTTVALGVKYQATGHGDISLLDQPA</sequence>
<dbReference type="Pfam" id="PF00109">
    <property type="entry name" value="ketoacyl-synt"/>
    <property type="match status" value="1"/>
</dbReference>
<dbReference type="GO" id="GO:0031177">
    <property type="term" value="F:phosphopantetheine binding"/>
    <property type="evidence" value="ECO:0007669"/>
    <property type="project" value="InterPro"/>
</dbReference>
<dbReference type="Gene3D" id="3.10.129.110">
    <property type="entry name" value="Polyketide synthase dehydratase"/>
    <property type="match status" value="1"/>
</dbReference>
<dbReference type="PROSITE" id="PS52004">
    <property type="entry name" value="KS3_2"/>
    <property type="match status" value="1"/>
</dbReference>
<dbReference type="Gene3D" id="3.40.50.150">
    <property type="entry name" value="Vaccinia Virus protein VP39"/>
    <property type="match status" value="1"/>
</dbReference>
<evidence type="ECO:0000256" key="4">
    <source>
        <dbReference type="ARBA" id="ARBA00022679"/>
    </source>
</evidence>
<protein>
    <submittedName>
        <fullName evidence="10">Conidial yellow pigment biosynthesis polyketide synthase</fullName>
    </submittedName>
</protein>
<dbReference type="GO" id="GO:0004312">
    <property type="term" value="F:fatty acid synthase activity"/>
    <property type="evidence" value="ECO:0007669"/>
    <property type="project" value="TreeGrafter"/>
</dbReference>
<feature type="compositionally biased region" description="Pro residues" evidence="6">
    <location>
        <begin position="1660"/>
        <end position="1672"/>
    </location>
</feature>
<dbReference type="InterPro" id="IPR036388">
    <property type="entry name" value="WH-like_DNA-bd_sf"/>
</dbReference>
<feature type="domain" description="PKS/mFAS DH" evidence="9">
    <location>
        <begin position="1335"/>
        <end position="1643"/>
    </location>
</feature>
<dbReference type="PROSITE" id="PS50075">
    <property type="entry name" value="CARRIER"/>
    <property type="match status" value="1"/>
</dbReference>
<evidence type="ECO:0000313" key="10">
    <source>
        <dbReference type="EMBL" id="GAQ08548.1"/>
    </source>
</evidence>
<evidence type="ECO:0000259" key="7">
    <source>
        <dbReference type="PROSITE" id="PS50075"/>
    </source>
</evidence>
<dbReference type="Gene3D" id="1.10.1200.10">
    <property type="entry name" value="ACP-like"/>
    <property type="match status" value="1"/>
</dbReference>
<feature type="domain" description="Ketosynthase family 3 (KS3)" evidence="8">
    <location>
        <begin position="407"/>
        <end position="841"/>
    </location>
</feature>
<dbReference type="PROSITE" id="PS00606">
    <property type="entry name" value="KS3_1"/>
    <property type="match status" value="1"/>
</dbReference>
<dbReference type="PANTHER" id="PTHR43775">
    <property type="entry name" value="FATTY ACID SYNTHASE"/>
    <property type="match status" value="1"/>
</dbReference>